<dbReference type="GO" id="GO:1990316">
    <property type="term" value="C:Atg1/ULK1 kinase complex"/>
    <property type="evidence" value="ECO:0007669"/>
    <property type="project" value="InterPro"/>
</dbReference>
<organism evidence="6 7">
    <name type="scientific">Phascolomyces articulosus</name>
    <dbReference type="NCBI Taxonomy" id="60185"/>
    <lineage>
        <taxon>Eukaryota</taxon>
        <taxon>Fungi</taxon>
        <taxon>Fungi incertae sedis</taxon>
        <taxon>Mucoromycota</taxon>
        <taxon>Mucoromycotina</taxon>
        <taxon>Mucoromycetes</taxon>
        <taxon>Mucorales</taxon>
        <taxon>Lichtheimiaceae</taxon>
        <taxon>Phascolomyces</taxon>
    </lineage>
</organism>
<feature type="region of interest" description="Disordered" evidence="4">
    <location>
        <begin position="1"/>
        <end position="39"/>
    </location>
</feature>
<dbReference type="GO" id="GO:0034497">
    <property type="term" value="P:protein localization to phagophore assembly site"/>
    <property type="evidence" value="ECO:0007669"/>
    <property type="project" value="TreeGrafter"/>
</dbReference>
<feature type="domain" description="Autophagy-related protein 13 N-terminal" evidence="5">
    <location>
        <begin position="49"/>
        <end position="285"/>
    </location>
</feature>
<feature type="region of interest" description="Disordered" evidence="4">
    <location>
        <begin position="67"/>
        <end position="88"/>
    </location>
</feature>
<dbReference type="GO" id="GO:0005829">
    <property type="term" value="C:cytosol"/>
    <property type="evidence" value="ECO:0007669"/>
    <property type="project" value="TreeGrafter"/>
</dbReference>
<dbReference type="PANTHER" id="PTHR13430">
    <property type="match status" value="1"/>
</dbReference>
<gene>
    <name evidence="6" type="ORF">BDA99DRAFT_23494</name>
</gene>
<feature type="compositionally biased region" description="Polar residues" evidence="4">
    <location>
        <begin position="474"/>
        <end position="484"/>
    </location>
</feature>
<sequence length="937" mass="102381">MSFPGNQPASNSNATQAGPRSYQSAPVAPTGPSTSSSFNTRNSKLEHIIQNFYTKAAQVVVQARLDGNTNRRSSSSNSVMAGNSSSRSNKPNKWFNIATLDVDFLREELKYWRALSIQSINEEPPPLILDIVLDVSQLTHGQILVLADDRSRLNKIDINGVETILLERWVLSLNHPLPDFPVDLPNLYKRSIVFFRALYSFVRLLPSYSLHRRLRNYGQSNGLTLNYRLTSSPTYRNDEIPLDQSILRGGGEEGGGAIDEYDFSDVVTPLGTFKLHVEYRKNCDFRAEDSERDLSARMIDMDEHFFTPTMVQHRQEQRPRSVYSYDEVSGSRYAHRNSPPHTFRRQSSDASDPREIIQQRQRQSSMGIRGSPTSISPLNRETTSSITRGSPVEASATTIGTPPSSAKRRTSAPHMSPFKSLPLSSSPQADQILTSGVRSQTSSSERSRIPGVEGASPSGRSKIEFSPSFDKIRNSPSRTETSMMTRRWSRASDHSSINFADDPELEEFIRLAAAKPDLKLAQNRASNSSQMIESANFSPTSETSSSLGASGYGSGSIYRSKKALSHYRNLRETHNTLSESLSSSVLASGERQEQHAVGTSLGSSSTSSNSRPYLPAVRSPLHSEGSINISSNPSTSPMHIPRSYHRHTGGSMGNNNSDHTGSGGHIATASTGTVITTAGHTITTSSTSAGRHRRYHSSQTAEYNKEHTSRADDVIRDDDHPAAAFSSYPQDRHHDELRRLCVLESDSPSSTLRRQESLGSLQDDVHPGLQSSSGSAIHNQGGRPSSLDDDDSLVFKMSELGGETQPSVDEATTTASQNIILHSNTSTRDYARRLGINPSNTSSSNNITTLTPTTTTTCTTTTNTIATTGLVVNDTDNSNINVASDTAVRRISSSTSIPQGSVAMATVLEEEEKSGSGSSSSISKSDSHSKYPEQDFW</sequence>
<evidence type="ECO:0000256" key="4">
    <source>
        <dbReference type="SAM" id="MobiDB-lite"/>
    </source>
</evidence>
<evidence type="ECO:0000256" key="1">
    <source>
        <dbReference type="ARBA" id="ARBA00005246"/>
    </source>
</evidence>
<reference evidence="6" key="2">
    <citation type="submission" date="2023-02" db="EMBL/GenBank/DDBJ databases">
        <authorList>
            <consortium name="DOE Joint Genome Institute"/>
            <person name="Mondo S.J."/>
            <person name="Chang Y."/>
            <person name="Wang Y."/>
            <person name="Ahrendt S."/>
            <person name="Andreopoulos W."/>
            <person name="Barry K."/>
            <person name="Beard J."/>
            <person name="Benny G.L."/>
            <person name="Blankenship S."/>
            <person name="Bonito G."/>
            <person name="Cuomo C."/>
            <person name="Desiro A."/>
            <person name="Gervers K.A."/>
            <person name="Hundley H."/>
            <person name="Kuo A."/>
            <person name="LaButti K."/>
            <person name="Lang B.F."/>
            <person name="Lipzen A."/>
            <person name="O'Donnell K."/>
            <person name="Pangilinan J."/>
            <person name="Reynolds N."/>
            <person name="Sandor L."/>
            <person name="Smith M.W."/>
            <person name="Tsang A."/>
            <person name="Grigoriev I.V."/>
            <person name="Stajich J.E."/>
            <person name="Spatafora J.W."/>
        </authorList>
    </citation>
    <scope>NUCLEOTIDE SEQUENCE</scope>
    <source>
        <strain evidence="6">RSA 2281</strain>
    </source>
</reference>
<dbReference type="InterPro" id="IPR018731">
    <property type="entry name" value="Atg13_N"/>
</dbReference>
<feature type="compositionally biased region" description="Polar residues" evidence="4">
    <location>
        <begin position="531"/>
        <end position="543"/>
    </location>
</feature>
<feature type="region of interest" description="Disordered" evidence="4">
    <location>
        <begin position="581"/>
        <end position="666"/>
    </location>
</feature>
<comment type="caution">
    <text evidence="6">The sequence shown here is derived from an EMBL/GenBank/DDBJ whole genome shotgun (WGS) entry which is preliminary data.</text>
</comment>
<feature type="compositionally biased region" description="Polar residues" evidence="4">
    <location>
        <begin position="769"/>
        <end position="778"/>
    </location>
</feature>
<dbReference type="Pfam" id="PF10033">
    <property type="entry name" value="ATG13"/>
    <property type="match status" value="1"/>
</dbReference>
<reference evidence="6" key="1">
    <citation type="journal article" date="2022" name="IScience">
        <title>Evolution of zygomycete secretomes and the origins of terrestrial fungal ecologies.</title>
        <authorList>
            <person name="Chang Y."/>
            <person name="Wang Y."/>
            <person name="Mondo S."/>
            <person name="Ahrendt S."/>
            <person name="Andreopoulos W."/>
            <person name="Barry K."/>
            <person name="Beard J."/>
            <person name="Benny G.L."/>
            <person name="Blankenship S."/>
            <person name="Bonito G."/>
            <person name="Cuomo C."/>
            <person name="Desiro A."/>
            <person name="Gervers K.A."/>
            <person name="Hundley H."/>
            <person name="Kuo A."/>
            <person name="LaButti K."/>
            <person name="Lang B.F."/>
            <person name="Lipzen A."/>
            <person name="O'Donnell K."/>
            <person name="Pangilinan J."/>
            <person name="Reynolds N."/>
            <person name="Sandor L."/>
            <person name="Smith M.E."/>
            <person name="Tsang A."/>
            <person name="Grigoriev I.V."/>
            <person name="Stajich J.E."/>
            <person name="Spatafora J.W."/>
        </authorList>
    </citation>
    <scope>NUCLEOTIDE SEQUENCE</scope>
    <source>
        <strain evidence="6">RSA 2281</strain>
    </source>
</reference>
<dbReference type="Gene3D" id="3.30.900.10">
    <property type="entry name" value="HORMA domain"/>
    <property type="match status" value="1"/>
</dbReference>
<proteinExistence type="inferred from homology"/>
<dbReference type="PANTHER" id="PTHR13430:SF4">
    <property type="entry name" value="AUTOPHAGY-RELATED PROTEIN 13"/>
    <property type="match status" value="1"/>
</dbReference>
<evidence type="ECO:0000313" key="7">
    <source>
        <dbReference type="Proteomes" id="UP001209540"/>
    </source>
</evidence>
<feature type="compositionally biased region" description="Basic and acidic residues" evidence="4">
    <location>
        <begin position="925"/>
        <end position="937"/>
    </location>
</feature>
<feature type="region of interest" description="Disordered" evidence="4">
    <location>
        <begin position="681"/>
        <end position="715"/>
    </location>
</feature>
<feature type="region of interest" description="Disordered" evidence="4">
    <location>
        <begin position="747"/>
        <end position="791"/>
    </location>
</feature>
<comment type="similarity">
    <text evidence="1 3">Belongs to the ATG13 family. Fungi subfamily.</text>
</comment>
<feature type="region of interest" description="Disordered" evidence="4">
    <location>
        <begin position="531"/>
        <end position="553"/>
    </location>
</feature>
<keyword evidence="2 3" id="KW-0072">Autophagy</keyword>
<accession>A0AAD5KCE1</accession>
<dbReference type="AlphaFoldDB" id="A0AAD5KCE1"/>
<dbReference type="EMBL" id="JAIXMP010000010">
    <property type="protein sequence ID" value="KAI9266493.1"/>
    <property type="molecule type" value="Genomic_DNA"/>
</dbReference>
<feature type="compositionally biased region" description="Polar residues" evidence="4">
    <location>
        <begin position="372"/>
        <end position="388"/>
    </location>
</feature>
<evidence type="ECO:0000259" key="5">
    <source>
        <dbReference type="Pfam" id="PF10033"/>
    </source>
</evidence>
<name>A0AAD5KCE1_9FUNG</name>
<feature type="compositionally biased region" description="Basic and acidic residues" evidence="4">
    <location>
        <begin position="703"/>
        <end position="715"/>
    </location>
</feature>
<dbReference type="GO" id="GO:0000423">
    <property type="term" value="P:mitophagy"/>
    <property type="evidence" value="ECO:0007669"/>
    <property type="project" value="TreeGrafter"/>
</dbReference>
<dbReference type="InterPro" id="IPR036570">
    <property type="entry name" value="HORMA_dom_sf"/>
</dbReference>
<feature type="compositionally biased region" description="Low complexity" evidence="4">
    <location>
        <begin position="598"/>
        <end position="610"/>
    </location>
</feature>
<feature type="compositionally biased region" description="Low complexity" evidence="4">
    <location>
        <begin position="358"/>
        <end position="371"/>
    </location>
</feature>
<feature type="compositionally biased region" description="Polar residues" evidence="4">
    <location>
        <begin position="428"/>
        <end position="444"/>
    </location>
</feature>
<feature type="compositionally biased region" description="Low complexity" evidence="4">
    <location>
        <begin position="626"/>
        <end position="637"/>
    </location>
</feature>
<feature type="compositionally biased region" description="Polar residues" evidence="4">
    <location>
        <begin position="395"/>
        <end position="404"/>
    </location>
</feature>
<keyword evidence="7" id="KW-1185">Reference proteome</keyword>
<feature type="compositionally biased region" description="Low complexity" evidence="4">
    <location>
        <begin position="915"/>
        <end position="924"/>
    </location>
</feature>
<feature type="compositionally biased region" description="Polar residues" evidence="4">
    <location>
        <begin position="1"/>
        <end position="24"/>
    </location>
</feature>
<feature type="region of interest" description="Disordered" evidence="4">
    <location>
        <begin position="309"/>
        <end position="497"/>
    </location>
</feature>
<protein>
    <recommendedName>
        <fullName evidence="3">Autophagy-related protein 13</fullName>
    </recommendedName>
</protein>
<evidence type="ECO:0000256" key="3">
    <source>
        <dbReference type="RuleBase" id="RU361214"/>
    </source>
</evidence>
<feature type="region of interest" description="Disordered" evidence="4">
    <location>
        <begin position="909"/>
        <end position="937"/>
    </location>
</feature>
<evidence type="ECO:0000313" key="6">
    <source>
        <dbReference type="EMBL" id="KAI9266493.1"/>
    </source>
</evidence>
<dbReference type="GO" id="GO:0000407">
    <property type="term" value="C:phagophore assembly site"/>
    <property type="evidence" value="ECO:0007669"/>
    <property type="project" value="TreeGrafter"/>
</dbReference>
<feature type="compositionally biased region" description="Low complexity" evidence="4">
    <location>
        <begin position="68"/>
        <end position="88"/>
    </location>
</feature>
<evidence type="ECO:0000256" key="2">
    <source>
        <dbReference type="ARBA" id="ARBA00023006"/>
    </source>
</evidence>
<dbReference type="GO" id="GO:0034727">
    <property type="term" value="P:piecemeal microautophagy of the nucleus"/>
    <property type="evidence" value="ECO:0007669"/>
    <property type="project" value="TreeGrafter"/>
</dbReference>
<feature type="compositionally biased region" description="Polar residues" evidence="4">
    <location>
        <begin position="747"/>
        <end position="760"/>
    </location>
</feature>
<dbReference type="Proteomes" id="UP001209540">
    <property type="component" value="Unassembled WGS sequence"/>
</dbReference>
<dbReference type="InterPro" id="IPR040182">
    <property type="entry name" value="ATG13"/>
</dbReference>